<evidence type="ECO:0000256" key="1">
    <source>
        <dbReference type="ARBA" id="ARBA00005005"/>
    </source>
</evidence>
<dbReference type="InterPro" id="IPR008927">
    <property type="entry name" value="6-PGluconate_DH-like_C_sf"/>
</dbReference>
<evidence type="ECO:0000256" key="3">
    <source>
        <dbReference type="ARBA" id="ARBA00022832"/>
    </source>
</evidence>
<evidence type="ECO:0000256" key="7">
    <source>
        <dbReference type="ARBA" id="ARBA00023098"/>
    </source>
</evidence>
<evidence type="ECO:0000256" key="9">
    <source>
        <dbReference type="ARBA" id="ARBA00023268"/>
    </source>
</evidence>
<keyword evidence="6" id="KW-0520">NAD</keyword>
<reference evidence="13" key="1">
    <citation type="submission" date="2024-03" db="EMBL/GenBank/DDBJ databases">
        <title>Deinococcus weizhi sp. nov., isolated from human skin.</title>
        <authorList>
            <person name="Wei Z."/>
            <person name="Tian F."/>
            <person name="Yang C."/>
            <person name="Xin L.T."/>
            <person name="Wen Z.J."/>
            <person name="Lan K.C."/>
            <person name="Yu L."/>
            <person name="Zhe W."/>
            <person name="Dan F.D."/>
            <person name="Jun W."/>
            <person name="Rui Z."/>
            <person name="Yong X.J."/>
            <person name="Ting Y."/>
            <person name="Wei X."/>
            <person name="Xu Z.G."/>
            <person name="Xin Z."/>
            <person name="Dong F.G."/>
            <person name="Ni X.M."/>
            <person name="Zheng M.G."/>
            <person name="Chun Y."/>
            <person name="Qian W.X."/>
        </authorList>
    </citation>
    <scope>NUCLEOTIDE SEQUENCE</scope>
    <source>
        <strain evidence="13">VB142</strain>
    </source>
</reference>
<dbReference type="InterPro" id="IPR036291">
    <property type="entry name" value="NAD(P)-bd_dom_sf"/>
</dbReference>
<dbReference type="Pfam" id="PF00378">
    <property type="entry name" value="ECH_1"/>
    <property type="match status" value="1"/>
</dbReference>
<dbReference type="InterPro" id="IPR001753">
    <property type="entry name" value="Enoyl-CoA_hydra/iso"/>
</dbReference>
<dbReference type="SUPFAM" id="SSF52096">
    <property type="entry name" value="ClpP/crotonase"/>
    <property type="match status" value="1"/>
</dbReference>
<dbReference type="InterPro" id="IPR050136">
    <property type="entry name" value="FA_oxidation_alpha_subunit"/>
</dbReference>
<keyword evidence="7" id="KW-0443">Lipid metabolism</keyword>
<accession>A0AAU6Q7S4</accession>
<proteinExistence type="inferred from homology"/>
<feature type="domain" description="3-hydroxyacyl-CoA dehydrogenase NAD binding" evidence="12">
    <location>
        <begin position="315"/>
        <end position="493"/>
    </location>
</feature>
<protein>
    <submittedName>
        <fullName evidence="13">3-hydroxyacyl-CoA dehydrogenase NAD-binding domain-containing protein</fullName>
    </submittedName>
</protein>
<evidence type="ECO:0000313" key="13">
    <source>
        <dbReference type="EMBL" id="WYF46208.1"/>
    </source>
</evidence>
<keyword evidence="5" id="KW-0560">Oxidoreductase</keyword>
<evidence type="ECO:0000256" key="2">
    <source>
        <dbReference type="ARBA" id="ARBA00007005"/>
    </source>
</evidence>
<dbReference type="CDD" id="cd06558">
    <property type="entry name" value="crotonase-like"/>
    <property type="match status" value="1"/>
</dbReference>
<dbReference type="GO" id="GO:0004300">
    <property type="term" value="F:enoyl-CoA hydratase activity"/>
    <property type="evidence" value="ECO:0007669"/>
    <property type="project" value="TreeGrafter"/>
</dbReference>
<sequence length="716" mass="76497">MSNHVEYVRDGDVATLTMNWPGAVNLMDADFIPSFKAALDKLEADRDSIKGALLRSAKTTFFAGGDLKMFMAARKEQTQELFEMIEGIKAQLRRIEKLGKPVVAVIEGAALGGGFEVALACHHRVVLDHPKIQLGLPEVTLGLLPGGGGVTRMVRHLGVQAAGPYLLEGKLMRPAELAKLGLAELAPDSEAATRQALAWIDAHPAPVQPWDVKGHRIPGGKAYSPQLAQVQTVAPAMLLAKTKGTMPAPAAVLGCAVEGAAVDFDTALRIESRYLTYLALHQVSRNMIGTLFTGLNEIKGGAARPKGVPPFKVQKLGILGAGMMGAGIAYSAATKGIEVVLLDTAQERAEKGKAYSEGLLDKGMKRGKVTEERKAETLGRIKPTTSYDDLEGCDLIIEAVFEDPDIKADVTKKAEPRLRPGGLFSSNTSTIPITDLARSSAHPERFIGLHFFSPVDKMPLLEIIKGKETGPEAVAQALDFAAQIGKTPIVVSDARGFYTSRVFGQYVNEGAAMLAEGIPAAVIENAALQAGMPVGPLAVLDEVTLTLPLHVEASAKKAGAAPAERHPGMAVLERMVELGRSGRAGGQGFYDYPEGQPKRLWSGLKDLYPQQRRGEYDVQELRDRFLYAQAVDAAHVADQGVLTEARELNIGSIMGLGFPVWTGGAHQFIEQTGRENFVARARELAAKHGPRFEPPARLSAAPGADLSGGMYSGLPR</sequence>
<evidence type="ECO:0000256" key="8">
    <source>
        <dbReference type="ARBA" id="ARBA00023239"/>
    </source>
</evidence>
<name>A0AAU6Q7S4_9DEIO</name>
<dbReference type="Pfam" id="PF02737">
    <property type="entry name" value="3HCDH_N"/>
    <property type="match status" value="1"/>
</dbReference>
<evidence type="ECO:0000256" key="6">
    <source>
        <dbReference type="ARBA" id="ARBA00023027"/>
    </source>
</evidence>
<dbReference type="GO" id="GO:0006635">
    <property type="term" value="P:fatty acid beta-oxidation"/>
    <property type="evidence" value="ECO:0007669"/>
    <property type="project" value="TreeGrafter"/>
</dbReference>
<dbReference type="Gene3D" id="1.10.1040.50">
    <property type="match status" value="1"/>
</dbReference>
<dbReference type="Gene3D" id="3.40.50.720">
    <property type="entry name" value="NAD(P)-binding Rossmann-like Domain"/>
    <property type="match status" value="1"/>
</dbReference>
<evidence type="ECO:0000256" key="5">
    <source>
        <dbReference type="ARBA" id="ARBA00023002"/>
    </source>
</evidence>
<comment type="pathway">
    <text evidence="1">Lipid metabolism; fatty acid beta-oxidation.</text>
</comment>
<dbReference type="GO" id="GO:0070403">
    <property type="term" value="F:NAD+ binding"/>
    <property type="evidence" value="ECO:0007669"/>
    <property type="project" value="InterPro"/>
</dbReference>
<dbReference type="SUPFAM" id="SSF51735">
    <property type="entry name" value="NAD(P)-binding Rossmann-fold domains"/>
    <property type="match status" value="1"/>
</dbReference>
<dbReference type="RefSeq" id="WP_339097658.1">
    <property type="nucleotide sequence ID" value="NZ_CP149783.1"/>
</dbReference>
<evidence type="ECO:0000256" key="4">
    <source>
        <dbReference type="ARBA" id="ARBA00022963"/>
    </source>
</evidence>
<keyword evidence="8" id="KW-0456">Lyase</keyword>
<comment type="similarity">
    <text evidence="2">In the central section; belongs to the 3-hydroxyacyl-CoA dehydrogenase family.</text>
</comment>
<evidence type="ECO:0000256" key="10">
    <source>
        <dbReference type="ARBA" id="ARBA00049556"/>
    </source>
</evidence>
<dbReference type="SUPFAM" id="SSF48179">
    <property type="entry name" value="6-phosphogluconate dehydrogenase C-terminal domain-like"/>
    <property type="match status" value="2"/>
</dbReference>
<dbReference type="PANTHER" id="PTHR43612">
    <property type="entry name" value="TRIFUNCTIONAL ENZYME SUBUNIT ALPHA"/>
    <property type="match status" value="1"/>
</dbReference>
<dbReference type="Gene3D" id="3.90.226.10">
    <property type="entry name" value="2-enoyl-CoA Hydratase, Chain A, domain 1"/>
    <property type="match status" value="1"/>
</dbReference>
<dbReference type="PANTHER" id="PTHR43612:SF3">
    <property type="entry name" value="TRIFUNCTIONAL ENZYME SUBUNIT ALPHA, MITOCHONDRIAL"/>
    <property type="match status" value="1"/>
</dbReference>
<dbReference type="EMBL" id="CP149783">
    <property type="protein sequence ID" value="WYF46208.1"/>
    <property type="molecule type" value="Genomic_DNA"/>
</dbReference>
<gene>
    <name evidence="13" type="ORF">WDJ50_17475</name>
</gene>
<keyword evidence="4" id="KW-0442">Lipid degradation</keyword>
<feature type="domain" description="3-hydroxyacyl-CoA dehydrogenase C-terminal" evidence="11">
    <location>
        <begin position="496"/>
        <end position="592"/>
    </location>
</feature>
<dbReference type="InterPro" id="IPR029045">
    <property type="entry name" value="ClpP/crotonase-like_dom_sf"/>
</dbReference>
<dbReference type="AlphaFoldDB" id="A0AAU6Q7S4"/>
<dbReference type="FunFam" id="3.40.50.720:FF:000009">
    <property type="entry name" value="Fatty oxidation complex, alpha subunit"/>
    <property type="match status" value="1"/>
</dbReference>
<keyword evidence="3" id="KW-0276">Fatty acid metabolism</keyword>
<dbReference type="GO" id="GO:0016509">
    <property type="term" value="F:long-chain (3S)-3-hydroxyacyl-CoA dehydrogenase (NAD+) activity"/>
    <property type="evidence" value="ECO:0007669"/>
    <property type="project" value="TreeGrafter"/>
</dbReference>
<comment type="catalytic activity">
    <reaction evidence="10">
        <text>a (3S)-3-hydroxyacyl-CoA + NAD(+) = a 3-oxoacyl-CoA + NADH + H(+)</text>
        <dbReference type="Rhea" id="RHEA:22432"/>
        <dbReference type="ChEBI" id="CHEBI:15378"/>
        <dbReference type="ChEBI" id="CHEBI:57318"/>
        <dbReference type="ChEBI" id="CHEBI:57540"/>
        <dbReference type="ChEBI" id="CHEBI:57945"/>
        <dbReference type="ChEBI" id="CHEBI:90726"/>
        <dbReference type="EC" id="1.1.1.35"/>
    </reaction>
</comment>
<organism evidence="13">
    <name type="scientific">Deinococcus sp. VB142</name>
    <dbReference type="NCBI Taxonomy" id="3112952"/>
    <lineage>
        <taxon>Bacteria</taxon>
        <taxon>Thermotogati</taxon>
        <taxon>Deinococcota</taxon>
        <taxon>Deinococci</taxon>
        <taxon>Deinococcales</taxon>
        <taxon>Deinococcaceae</taxon>
        <taxon>Deinococcus</taxon>
    </lineage>
</organism>
<evidence type="ECO:0000259" key="11">
    <source>
        <dbReference type="Pfam" id="PF00725"/>
    </source>
</evidence>
<dbReference type="InterPro" id="IPR006108">
    <property type="entry name" value="3HC_DH_C"/>
</dbReference>
<dbReference type="Pfam" id="PF00725">
    <property type="entry name" value="3HCDH"/>
    <property type="match status" value="1"/>
</dbReference>
<keyword evidence="9" id="KW-0511">Multifunctional enzyme</keyword>
<dbReference type="InterPro" id="IPR006176">
    <property type="entry name" value="3-OHacyl-CoA_DH_NAD-bd"/>
</dbReference>
<evidence type="ECO:0000259" key="12">
    <source>
        <dbReference type="Pfam" id="PF02737"/>
    </source>
</evidence>